<accession>A0A5N5JHN4</accession>
<keyword evidence="4" id="KW-0833">Ubl conjugation pathway</keyword>
<dbReference type="GO" id="GO:0031146">
    <property type="term" value="P:SCF-dependent proteasomal ubiquitin-dependent protein catabolic process"/>
    <property type="evidence" value="ECO:0007669"/>
    <property type="project" value="TreeGrafter"/>
</dbReference>
<feature type="transmembrane region" description="Helical" evidence="6">
    <location>
        <begin position="674"/>
        <end position="696"/>
    </location>
</feature>
<dbReference type="SUPFAM" id="SSF52047">
    <property type="entry name" value="RNI-like"/>
    <property type="match status" value="2"/>
</dbReference>
<dbReference type="Pfam" id="PF25372">
    <property type="entry name" value="DUF7885"/>
    <property type="match status" value="2"/>
</dbReference>
<dbReference type="InterPro" id="IPR057207">
    <property type="entry name" value="FBXL15_LRR"/>
</dbReference>
<keyword evidence="9" id="KW-1185">Reference proteome</keyword>
<dbReference type="AlphaFoldDB" id="A0A5N5JHN4"/>
<dbReference type="CDD" id="cd22159">
    <property type="entry name" value="F-box_AtTIR1-like"/>
    <property type="match status" value="1"/>
</dbReference>
<feature type="domain" description="F-box" evidence="7">
    <location>
        <begin position="63"/>
        <end position="104"/>
    </location>
</feature>
<dbReference type="InterPro" id="IPR032675">
    <property type="entry name" value="LRR_dom_sf"/>
</dbReference>
<keyword evidence="6" id="KW-0812">Transmembrane</keyword>
<evidence type="ECO:0000256" key="4">
    <source>
        <dbReference type="ARBA" id="ARBA00022786"/>
    </source>
</evidence>
<keyword evidence="6" id="KW-0472">Membrane</keyword>
<feature type="transmembrane region" description="Helical" evidence="6">
    <location>
        <begin position="703"/>
        <end position="722"/>
    </location>
</feature>
<gene>
    <name evidence="8" type="ORF">DKX38_028593</name>
</gene>
<name>A0A5N5JHN4_9ROSI</name>
<dbReference type="GO" id="GO:0010105">
    <property type="term" value="P:negative regulation of ethylene-activated signaling pathway"/>
    <property type="evidence" value="ECO:0007669"/>
    <property type="project" value="UniProtKB-ARBA"/>
</dbReference>
<dbReference type="GO" id="GO:0019005">
    <property type="term" value="C:SCF ubiquitin ligase complex"/>
    <property type="evidence" value="ECO:0007669"/>
    <property type="project" value="TreeGrafter"/>
</dbReference>
<evidence type="ECO:0000256" key="2">
    <source>
        <dbReference type="ARBA" id="ARBA00004906"/>
    </source>
</evidence>
<comment type="caution">
    <text evidence="8">The sequence shown here is derived from an EMBL/GenBank/DDBJ whole genome shotgun (WGS) entry which is preliminary data.</text>
</comment>
<dbReference type="Pfam" id="PF17181">
    <property type="entry name" value="EPF"/>
    <property type="match status" value="1"/>
</dbReference>
<dbReference type="InterPro" id="IPR006553">
    <property type="entry name" value="Leu-rich_rpt_Cys-con_subtyp"/>
</dbReference>
<proteinExistence type="predicted"/>
<dbReference type="InterPro" id="IPR036047">
    <property type="entry name" value="F-box-like_dom_sf"/>
</dbReference>
<dbReference type="FunFam" id="3.80.10.10:FF:000595">
    <property type="entry name" value="EIN3-binding F-box protein 1"/>
    <property type="match status" value="1"/>
</dbReference>
<dbReference type="SMART" id="SM00367">
    <property type="entry name" value="LRR_CC"/>
    <property type="match status" value="14"/>
</dbReference>
<dbReference type="FunFam" id="3.80.10.10:FF:000473">
    <property type="entry name" value="EIN3-binding F-box protein 1"/>
    <property type="match status" value="1"/>
</dbReference>
<evidence type="ECO:0000256" key="1">
    <source>
        <dbReference type="ARBA" id="ARBA00004123"/>
    </source>
</evidence>
<dbReference type="PANTHER" id="PTHR13318">
    <property type="entry name" value="PARTNER OF PAIRED, ISOFORM B-RELATED"/>
    <property type="match status" value="1"/>
</dbReference>
<dbReference type="GO" id="GO:0009873">
    <property type="term" value="P:ethylene-activated signaling pathway"/>
    <property type="evidence" value="ECO:0007669"/>
    <property type="project" value="UniProtKB-KW"/>
</dbReference>
<dbReference type="SUPFAM" id="SSF81383">
    <property type="entry name" value="F-box domain"/>
    <property type="match status" value="1"/>
</dbReference>
<protein>
    <recommendedName>
        <fullName evidence="7">F-box domain-containing protein</fullName>
    </recommendedName>
</protein>
<organism evidence="8 9">
    <name type="scientific">Salix brachista</name>
    <dbReference type="NCBI Taxonomy" id="2182728"/>
    <lineage>
        <taxon>Eukaryota</taxon>
        <taxon>Viridiplantae</taxon>
        <taxon>Streptophyta</taxon>
        <taxon>Embryophyta</taxon>
        <taxon>Tracheophyta</taxon>
        <taxon>Spermatophyta</taxon>
        <taxon>Magnoliopsida</taxon>
        <taxon>eudicotyledons</taxon>
        <taxon>Gunneridae</taxon>
        <taxon>Pentapetalae</taxon>
        <taxon>rosids</taxon>
        <taxon>fabids</taxon>
        <taxon>Malpighiales</taxon>
        <taxon>Salicaceae</taxon>
        <taxon>Saliceae</taxon>
        <taxon>Salix</taxon>
    </lineage>
</organism>
<keyword evidence="6" id="KW-1133">Transmembrane helix</keyword>
<dbReference type="InterPro" id="IPR001810">
    <property type="entry name" value="F-box_dom"/>
</dbReference>
<keyword evidence="3" id="KW-0936">Ethylene signaling pathway</keyword>
<evidence type="ECO:0000313" key="8">
    <source>
        <dbReference type="EMBL" id="KAB5514687.1"/>
    </source>
</evidence>
<keyword evidence="5" id="KW-0539">Nucleus</keyword>
<dbReference type="EMBL" id="VDCV01000018">
    <property type="protein sequence ID" value="KAB5514687.1"/>
    <property type="molecule type" value="Genomic_DNA"/>
</dbReference>
<dbReference type="GO" id="GO:0005634">
    <property type="term" value="C:nucleus"/>
    <property type="evidence" value="ECO:0007669"/>
    <property type="project" value="UniProtKB-SubCell"/>
</dbReference>
<dbReference type="SMART" id="SM00256">
    <property type="entry name" value="FBOX"/>
    <property type="match status" value="1"/>
</dbReference>
<feature type="transmembrane region" description="Helical" evidence="6">
    <location>
        <begin position="734"/>
        <end position="756"/>
    </location>
</feature>
<evidence type="ECO:0000256" key="5">
    <source>
        <dbReference type="ARBA" id="ARBA00023242"/>
    </source>
</evidence>
<sequence>MDFLGDDEIYSGGSFYTNSSDLGRLYSIGSRVDVYSPPCKRTRFSAPYLFGFEQNKRPSIEVLPDECLFEIFRRVPEGKERSSCACVSKKWLMLLSSIRRNEFCNGSAAAEENEMVTAVLNDAEMVSCEENKEVESDGYLTRSLEGKKATDMRLAAIAVGTSSRGGLGKLLIRGSNSVRGVTNLGLTTIARGCPSLRALSLWNVPFVGDEGLSEIAKECHLLEKLDLTNCPSISNKGLIAVAENCLNLSSLNIESCSKIGNEGLQTIGKLCPKLQSISIKDCPLVGDHGVSCLLSSASSVLTRVKLEALNITDFSLAVIGHYGKAVTKLSLGGLQHVSEKGFWVMGNAKGLQKLMSLTITSCRGITDVSLEAIAKGSVNMKQMCLRKCCFVSDNGLVAFAKAAGSLESLQLEECNRVSQSGIVAALSNCGTKLKALSLVKCMGIKDMAFRMSVPSPCSSLRYLSIRYCPGFGSASLAMIGRLCPQLQHVDLSGLCGITDAGLLPLLESCEAGLVKVNLSGCMSLTDEVVSALARLHGGSLELLNLDGCRKITDASLVAIAENCLFLSDLDVSKCAVTDSGITILSSAEQLNLQVLSLSGCSEVSSKILPCLKKMGRTLVGLNLQNCSSISNSTIELLVESLLSSDRKLVLNVLPPLTGGLPFDGRVLYWGASDLQALAVAAGSSPAMTTCFRIYFVSYRSPRFCGFSLSLLFFLFPHLTRLMASVTDSSSGTRITFIVILFFSLAFPPPISVGSPIPSRGSEDMKQKKMILGSRPPQCVNRCLNCNPCMAALVTHPHHKNGVRGTASKGDESYYLLSWKCKCGDKYFQP</sequence>
<evidence type="ECO:0000256" key="3">
    <source>
        <dbReference type="ARBA" id="ARBA00022745"/>
    </source>
</evidence>
<comment type="pathway">
    <text evidence="2">Protein modification; protein ubiquitination.</text>
</comment>
<evidence type="ECO:0000256" key="6">
    <source>
        <dbReference type="SAM" id="Phobius"/>
    </source>
</evidence>
<dbReference type="Proteomes" id="UP000326939">
    <property type="component" value="Chromosome 18"/>
</dbReference>
<dbReference type="Gene3D" id="3.80.10.10">
    <property type="entry name" value="Ribonuclease Inhibitor"/>
    <property type="match status" value="3"/>
</dbReference>
<dbReference type="PANTHER" id="PTHR13318:SF99">
    <property type="entry name" value="EIN3-BINDING F-BOX PROTEIN 2-LIKE"/>
    <property type="match status" value="1"/>
</dbReference>
<dbReference type="Pfam" id="PF00646">
    <property type="entry name" value="F-box"/>
    <property type="match status" value="1"/>
</dbReference>
<comment type="subcellular location">
    <subcellularLocation>
        <location evidence="1">Nucleus</location>
    </subcellularLocation>
</comment>
<reference evidence="9" key="1">
    <citation type="journal article" date="2019" name="Gigascience">
        <title>De novo genome assembly of the endangered Acer yangbiense, a plant species with extremely small populations endemic to Yunnan Province, China.</title>
        <authorList>
            <person name="Yang J."/>
            <person name="Wariss H.M."/>
            <person name="Tao L."/>
            <person name="Zhang R."/>
            <person name="Yun Q."/>
            <person name="Hollingsworth P."/>
            <person name="Dao Z."/>
            <person name="Luo G."/>
            <person name="Guo H."/>
            <person name="Ma Y."/>
            <person name="Sun W."/>
        </authorList>
    </citation>
    <scope>NUCLEOTIDE SEQUENCE [LARGE SCALE GENOMIC DNA]</scope>
    <source>
        <strain evidence="9">cv. br00</strain>
    </source>
</reference>
<dbReference type="FunFam" id="3.80.10.10:FF:000451">
    <property type="entry name" value="EIN3-binding F-box protein 1"/>
    <property type="match status" value="1"/>
</dbReference>
<evidence type="ECO:0000313" key="9">
    <source>
        <dbReference type="Proteomes" id="UP000326939"/>
    </source>
</evidence>
<evidence type="ECO:0000259" key="7">
    <source>
        <dbReference type="SMART" id="SM00256"/>
    </source>
</evidence>